<dbReference type="PANTHER" id="PTHR30086:SF20">
    <property type="entry name" value="ARGININE EXPORTER PROTEIN ARGO-RELATED"/>
    <property type="match status" value="1"/>
</dbReference>
<gene>
    <name evidence="7" type="ORF">GCM10010969_15780</name>
</gene>
<evidence type="ECO:0000256" key="3">
    <source>
        <dbReference type="ARBA" id="ARBA00022692"/>
    </source>
</evidence>
<organism evidence="7 8">
    <name type="scientific">Saccharibacillus kuerlensis</name>
    <dbReference type="NCBI Taxonomy" id="459527"/>
    <lineage>
        <taxon>Bacteria</taxon>
        <taxon>Bacillati</taxon>
        <taxon>Bacillota</taxon>
        <taxon>Bacilli</taxon>
        <taxon>Bacillales</taxon>
        <taxon>Paenibacillaceae</taxon>
        <taxon>Saccharibacillus</taxon>
    </lineage>
</organism>
<evidence type="ECO:0000256" key="6">
    <source>
        <dbReference type="SAM" id="Phobius"/>
    </source>
</evidence>
<dbReference type="Proteomes" id="UP000606653">
    <property type="component" value="Unassembled WGS sequence"/>
</dbReference>
<evidence type="ECO:0000313" key="8">
    <source>
        <dbReference type="Proteomes" id="UP000606653"/>
    </source>
</evidence>
<dbReference type="InterPro" id="IPR001123">
    <property type="entry name" value="LeuE-type"/>
</dbReference>
<feature type="transmembrane region" description="Helical" evidence="6">
    <location>
        <begin position="75"/>
        <end position="93"/>
    </location>
</feature>
<comment type="subcellular location">
    <subcellularLocation>
        <location evidence="1">Cell membrane</location>
        <topology evidence="1">Multi-pass membrane protein</topology>
    </subcellularLocation>
</comment>
<keyword evidence="5 6" id="KW-0472">Membrane</keyword>
<comment type="caution">
    <text evidence="7">The sequence shown here is derived from an EMBL/GenBank/DDBJ whole genome shotgun (WGS) entry which is preliminary data.</text>
</comment>
<dbReference type="PIRSF" id="PIRSF006324">
    <property type="entry name" value="LeuE"/>
    <property type="match status" value="1"/>
</dbReference>
<keyword evidence="3 6" id="KW-0812">Transmembrane</keyword>
<evidence type="ECO:0000256" key="4">
    <source>
        <dbReference type="ARBA" id="ARBA00022989"/>
    </source>
</evidence>
<name>A0ABQ2KZ68_9BACL</name>
<evidence type="ECO:0000256" key="2">
    <source>
        <dbReference type="ARBA" id="ARBA00022475"/>
    </source>
</evidence>
<evidence type="ECO:0000313" key="7">
    <source>
        <dbReference type="EMBL" id="GGN97682.1"/>
    </source>
</evidence>
<evidence type="ECO:0000256" key="5">
    <source>
        <dbReference type="ARBA" id="ARBA00023136"/>
    </source>
</evidence>
<reference evidence="8" key="1">
    <citation type="journal article" date="2019" name="Int. J. Syst. Evol. Microbiol.">
        <title>The Global Catalogue of Microorganisms (GCM) 10K type strain sequencing project: providing services to taxonomists for standard genome sequencing and annotation.</title>
        <authorList>
            <consortium name="The Broad Institute Genomics Platform"/>
            <consortium name="The Broad Institute Genome Sequencing Center for Infectious Disease"/>
            <person name="Wu L."/>
            <person name="Ma J."/>
        </authorList>
    </citation>
    <scope>NUCLEOTIDE SEQUENCE [LARGE SCALE GENOMIC DNA]</scope>
    <source>
        <strain evidence="8">CGMCC 1.6964</strain>
    </source>
</reference>
<keyword evidence="2" id="KW-1003">Cell membrane</keyword>
<dbReference type="Pfam" id="PF01810">
    <property type="entry name" value="LysE"/>
    <property type="match status" value="1"/>
</dbReference>
<protein>
    <submittedName>
        <fullName evidence="7">Lysine transporter LysE</fullName>
    </submittedName>
</protein>
<sequence length="207" mass="22675">MEHFFLFMFMSFMLILLPGPDTGLATQNTILYGRKGGVQTVLGSAGGTLIHTLAAVVGLSALIVKSALLFSIFKYAGALYLIYLGVTSLLALRKAKSSPAETLKNRHQSRSPLLQGMLTNTLNPKVAVFFLTFLPQFLAADAEPLLPFLLMGLTYTIMTVLWMVFYVCLLDRIGAWLKRPSVQNAMQGVTGFVLLGFGVKLALERRP</sequence>
<keyword evidence="4 6" id="KW-1133">Transmembrane helix</keyword>
<feature type="transmembrane region" description="Helical" evidence="6">
    <location>
        <begin position="41"/>
        <end position="63"/>
    </location>
</feature>
<feature type="transmembrane region" description="Helical" evidence="6">
    <location>
        <begin position="113"/>
        <end position="133"/>
    </location>
</feature>
<dbReference type="RefSeq" id="WP_018977109.1">
    <property type="nucleotide sequence ID" value="NZ_BMLN01000004.1"/>
</dbReference>
<keyword evidence="8" id="KW-1185">Reference proteome</keyword>
<evidence type="ECO:0000256" key="1">
    <source>
        <dbReference type="ARBA" id="ARBA00004651"/>
    </source>
</evidence>
<proteinExistence type="predicted"/>
<dbReference type="EMBL" id="BMLN01000004">
    <property type="protein sequence ID" value="GGN97682.1"/>
    <property type="molecule type" value="Genomic_DNA"/>
</dbReference>
<feature type="transmembrane region" description="Helical" evidence="6">
    <location>
        <begin position="145"/>
        <end position="165"/>
    </location>
</feature>
<accession>A0ABQ2KZ68</accession>
<dbReference type="PANTHER" id="PTHR30086">
    <property type="entry name" value="ARGININE EXPORTER PROTEIN ARGO"/>
    <property type="match status" value="1"/>
</dbReference>